<name>A0A3B0UY45_9ZZZZ</name>
<sequence>MKKQTLFLLSFTVILTILIIGVPESNAQEGGTYKVYLPIAEKPPIQIDPPPEKPTTMPSIYISDTTDTYALGCEVGIAALG</sequence>
<protein>
    <submittedName>
        <fullName evidence="1">Uncharacterized protein</fullName>
    </submittedName>
</protein>
<feature type="non-terminal residue" evidence="1">
    <location>
        <position position="81"/>
    </location>
</feature>
<gene>
    <name evidence="1" type="ORF">MNBD_CHLOROFLEXI01-2046</name>
</gene>
<evidence type="ECO:0000313" key="1">
    <source>
        <dbReference type="EMBL" id="VAW31402.1"/>
    </source>
</evidence>
<dbReference type="AlphaFoldDB" id="A0A3B0UY45"/>
<organism evidence="1">
    <name type="scientific">hydrothermal vent metagenome</name>
    <dbReference type="NCBI Taxonomy" id="652676"/>
    <lineage>
        <taxon>unclassified sequences</taxon>
        <taxon>metagenomes</taxon>
        <taxon>ecological metagenomes</taxon>
    </lineage>
</organism>
<proteinExistence type="predicted"/>
<reference evidence="1" key="1">
    <citation type="submission" date="2018-06" db="EMBL/GenBank/DDBJ databases">
        <authorList>
            <person name="Zhirakovskaya E."/>
        </authorList>
    </citation>
    <scope>NUCLEOTIDE SEQUENCE</scope>
</reference>
<dbReference type="EMBL" id="UOEU01000215">
    <property type="protein sequence ID" value="VAW31402.1"/>
    <property type="molecule type" value="Genomic_DNA"/>
</dbReference>
<accession>A0A3B0UY45</accession>